<keyword evidence="1" id="KW-1133">Transmembrane helix</keyword>
<protein>
    <submittedName>
        <fullName evidence="2">Pentapeptide repeat-containing protein</fullName>
    </submittedName>
</protein>
<comment type="caution">
    <text evidence="2">The sequence shown here is derived from an EMBL/GenBank/DDBJ whole genome shotgun (WGS) entry which is preliminary data.</text>
</comment>
<sequence length="489" mass="53546">MTPTEISRSSTLAPISPSPWLPLGRTWPRCGAEDGCTERACIPYPACLAHLTPDELERMLAGLNPGADIDLRGSTVPERVFAALLKAVTGPDKHPHLGRSRFDGAVLPAGASLSGVCFEGDCSFDGARFDGGVSFYDARFLGHVSFRGARFAGNASFHGARFQRHGSFDEAVFACDALFGETVWRADASFSRTVFVGAVAFDRAHFGRDAVLEAAQFGGAASFRRVRVARHARLDRTRFRQDVWMGPLATRGRLSLTYAKAHRGLRVDAVARQVDANHVVAHGPAEFRLRHADLDLEDAYFHAGVTVRSLSRRFQCLTEDDFDGRHGPVRLLSARGLSAPKLELADVDLSRCKLLGLEHPEGLRITGDCTFATLPARRRVRGLRGRQSPRDRQGCAVLVEELAGSYGGLAVLYRHLAAAAAEADPDLARDLRYRSFEVRRRADPRTVRRWLLHLSWLMCGYGLRTGRLTTCMAVLVVLLASGAAYAARP</sequence>
<dbReference type="Gene3D" id="2.160.20.80">
    <property type="entry name" value="E3 ubiquitin-protein ligase SopA"/>
    <property type="match status" value="1"/>
</dbReference>
<dbReference type="Pfam" id="PF13576">
    <property type="entry name" value="Pentapeptide_3"/>
    <property type="match status" value="2"/>
</dbReference>
<reference evidence="3" key="1">
    <citation type="journal article" date="2019" name="Int. J. Syst. Evol. Microbiol.">
        <title>The Global Catalogue of Microorganisms (GCM) 10K type strain sequencing project: providing services to taxonomists for standard genome sequencing and annotation.</title>
        <authorList>
            <consortium name="The Broad Institute Genomics Platform"/>
            <consortium name="The Broad Institute Genome Sequencing Center for Infectious Disease"/>
            <person name="Wu L."/>
            <person name="Ma J."/>
        </authorList>
    </citation>
    <scope>NUCLEOTIDE SEQUENCE [LARGE SCALE GENOMIC DNA]</scope>
    <source>
        <strain evidence="3">KCTC 42087</strain>
    </source>
</reference>
<dbReference type="EMBL" id="JBHSON010000163">
    <property type="protein sequence ID" value="MFC5754568.1"/>
    <property type="molecule type" value="Genomic_DNA"/>
</dbReference>
<dbReference type="Proteomes" id="UP001596074">
    <property type="component" value="Unassembled WGS sequence"/>
</dbReference>
<dbReference type="RefSeq" id="WP_378292803.1">
    <property type="nucleotide sequence ID" value="NZ_JBHSON010000163.1"/>
</dbReference>
<organism evidence="2 3">
    <name type="scientific">Actinomadura rugatobispora</name>
    <dbReference type="NCBI Taxonomy" id="1994"/>
    <lineage>
        <taxon>Bacteria</taxon>
        <taxon>Bacillati</taxon>
        <taxon>Actinomycetota</taxon>
        <taxon>Actinomycetes</taxon>
        <taxon>Streptosporangiales</taxon>
        <taxon>Thermomonosporaceae</taxon>
        <taxon>Actinomadura</taxon>
    </lineage>
</organism>
<evidence type="ECO:0000256" key="1">
    <source>
        <dbReference type="SAM" id="Phobius"/>
    </source>
</evidence>
<dbReference type="InterPro" id="IPR001646">
    <property type="entry name" value="5peptide_repeat"/>
</dbReference>
<keyword evidence="3" id="KW-1185">Reference proteome</keyword>
<accession>A0ABW1AJ50</accession>
<feature type="transmembrane region" description="Helical" evidence="1">
    <location>
        <begin position="468"/>
        <end position="487"/>
    </location>
</feature>
<evidence type="ECO:0000313" key="3">
    <source>
        <dbReference type="Proteomes" id="UP001596074"/>
    </source>
</evidence>
<evidence type="ECO:0000313" key="2">
    <source>
        <dbReference type="EMBL" id="MFC5754568.1"/>
    </source>
</evidence>
<keyword evidence="1" id="KW-0472">Membrane</keyword>
<keyword evidence="1" id="KW-0812">Transmembrane</keyword>
<proteinExistence type="predicted"/>
<name>A0ABW1AJ50_9ACTN</name>
<gene>
    <name evidence="2" type="ORF">ACFPZN_53905</name>
</gene>